<comment type="caution">
    <text evidence="1">The sequence shown here is derived from an EMBL/GenBank/DDBJ whole genome shotgun (WGS) entry which is preliminary data.</text>
</comment>
<reference evidence="1 2" key="1">
    <citation type="submission" date="2018-08" db="EMBL/GenBank/DDBJ databases">
        <title>Genome and evolution of the arbuscular mycorrhizal fungus Diversispora epigaea (formerly Glomus versiforme) and its bacterial endosymbionts.</title>
        <authorList>
            <person name="Sun X."/>
            <person name="Fei Z."/>
            <person name="Harrison M."/>
        </authorList>
    </citation>
    <scope>NUCLEOTIDE SEQUENCE [LARGE SCALE GENOMIC DNA]</scope>
    <source>
        <strain evidence="1 2">IT104</strain>
    </source>
</reference>
<evidence type="ECO:0000313" key="1">
    <source>
        <dbReference type="EMBL" id="RHZ80007.1"/>
    </source>
</evidence>
<organism evidence="1 2">
    <name type="scientific">Diversispora epigaea</name>
    <dbReference type="NCBI Taxonomy" id="1348612"/>
    <lineage>
        <taxon>Eukaryota</taxon>
        <taxon>Fungi</taxon>
        <taxon>Fungi incertae sedis</taxon>
        <taxon>Mucoromycota</taxon>
        <taxon>Glomeromycotina</taxon>
        <taxon>Glomeromycetes</taxon>
        <taxon>Diversisporales</taxon>
        <taxon>Diversisporaceae</taxon>
        <taxon>Diversispora</taxon>
    </lineage>
</organism>
<dbReference type="EMBL" id="PQFF01000130">
    <property type="protein sequence ID" value="RHZ80007.1"/>
    <property type="molecule type" value="Genomic_DNA"/>
</dbReference>
<name>A0A397IY51_9GLOM</name>
<dbReference type="Proteomes" id="UP000266861">
    <property type="component" value="Unassembled WGS sequence"/>
</dbReference>
<proteinExistence type="predicted"/>
<evidence type="ECO:0000313" key="2">
    <source>
        <dbReference type="Proteomes" id="UP000266861"/>
    </source>
</evidence>
<dbReference type="AlphaFoldDB" id="A0A397IY51"/>
<keyword evidence="2" id="KW-1185">Reference proteome</keyword>
<accession>A0A397IY51</accession>
<gene>
    <name evidence="1" type="ORF">Glove_139g391</name>
</gene>
<protein>
    <submittedName>
        <fullName evidence="1">Uncharacterized protein</fullName>
    </submittedName>
</protein>
<sequence length="148" mass="17745">MQEFLKLMKRVKENNNNKKTVKYISYYDILQGDIEPTSILVQCEGCSQNTKRRNKCIIQMKIPVAIEIINLMQNKIDEEDIEDEEEKKKRNKTITLCINGLQQKIQFTKTLKKVKEKLKIRKLSKYTQIRYRNRMGNSESERRKSHYI</sequence>